<keyword evidence="3" id="KW-1185">Reference proteome</keyword>
<reference evidence="3" key="1">
    <citation type="submission" date="2021-01" db="EMBL/GenBank/DDBJ databases">
        <title>Caligus Genome Assembly.</title>
        <authorList>
            <person name="Gallardo-Escarate C."/>
        </authorList>
    </citation>
    <scope>NUCLEOTIDE SEQUENCE [LARGE SCALE GENOMIC DNA]</scope>
</reference>
<organism evidence="2 3">
    <name type="scientific">Caligus rogercresseyi</name>
    <name type="common">Sea louse</name>
    <dbReference type="NCBI Taxonomy" id="217165"/>
    <lineage>
        <taxon>Eukaryota</taxon>
        <taxon>Metazoa</taxon>
        <taxon>Ecdysozoa</taxon>
        <taxon>Arthropoda</taxon>
        <taxon>Crustacea</taxon>
        <taxon>Multicrustacea</taxon>
        <taxon>Hexanauplia</taxon>
        <taxon>Copepoda</taxon>
        <taxon>Siphonostomatoida</taxon>
        <taxon>Caligidae</taxon>
        <taxon>Caligus</taxon>
    </lineage>
</organism>
<proteinExistence type="predicted"/>
<gene>
    <name evidence="2" type="ORF">FKW44_002166</name>
</gene>
<dbReference type="EMBL" id="CP045891">
    <property type="protein sequence ID" value="QQP57244.1"/>
    <property type="molecule type" value="Genomic_DNA"/>
</dbReference>
<dbReference type="AlphaFoldDB" id="A0A7T8QW38"/>
<name>A0A7T8QW38_CALRO</name>
<feature type="region of interest" description="Disordered" evidence="1">
    <location>
        <begin position="19"/>
        <end position="70"/>
    </location>
</feature>
<protein>
    <submittedName>
        <fullName evidence="2">Uncharacterized protein</fullName>
    </submittedName>
</protein>
<dbReference type="Proteomes" id="UP000595437">
    <property type="component" value="Chromosome 2"/>
</dbReference>
<evidence type="ECO:0000256" key="1">
    <source>
        <dbReference type="SAM" id="MobiDB-lite"/>
    </source>
</evidence>
<accession>A0A7T8QW38</accession>
<evidence type="ECO:0000313" key="3">
    <source>
        <dbReference type="Proteomes" id="UP000595437"/>
    </source>
</evidence>
<evidence type="ECO:0000313" key="2">
    <source>
        <dbReference type="EMBL" id="QQP57244.1"/>
    </source>
</evidence>
<sequence>MTFLTDYLSFQVLFLLGKSRTTPSTPNTKRRSLRDTSLRFQGRNSFSGPSGNNSSLGSTPNSPLLRRPSS</sequence>
<feature type="compositionally biased region" description="Low complexity" evidence="1">
    <location>
        <begin position="47"/>
        <end position="70"/>
    </location>
</feature>